<keyword evidence="2" id="KW-1185">Reference proteome</keyword>
<name>A0A508TXE4_9BRAD</name>
<dbReference type="AlphaFoldDB" id="A0A508TXE4"/>
<organism evidence="1 2">
    <name type="scientific">Bradyrhizobium ivorense</name>
    <dbReference type="NCBI Taxonomy" id="2511166"/>
    <lineage>
        <taxon>Bacteria</taxon>
        <taxon>Pseudomonadati</taxon>
        <taxon>Pseudomonadota</taxon>
        <taxon>Alphaproteobacteria</taxon>
        <taxon>Hyphomicrobiales</taxon>
        <taxon>Nitrobacteraceae</taxon>
        <taxon>Bradyrhizobium</taxon>
    </lineage>
</organism>
<evidence type="ECO:0000313" key="2">
    <source>
        <dbReference type="Proteomes" id="UP000328092"/>
    </source>
</evidence>
<comment type="caution">
    <text evidence="1">The sequence shown here is derived from an EMBL/GenBank/DDBJ whole genome shotgun (WGS) entry which is preliminary data.</text>
</comment>
<proteinExistence type="predicted"/>
<gene>
    <name evidence="1" type="ORF">CI1B_75210</name>
</gene>
<accession>A0A508TXE4</accession>
<reference evidence="1" key="1">
    <citation type="submission" date="2019-02" db="EMBL/GenBank/DDBJ databases">
        <authorList>
            <person name="Pothier F.J."/>
        </authorList>
    </citation>
    <scope>NUCLEOTIDE SEQUENCE</scope>
    <source>
        <strain evidence="1">CI-1B</strain>
    </source>
</reference>
<sequence length="376" mass="41932">MTSTLLVASRREATRSVLLERQLRRYHPRVQDQVRALAMQHAHLADLAASFPALLFALALPRAGLDPAAARACVIDGHALADAALAAGIPRWLRKLPPEAFAGPIPALPDDELFRRRIANHLPRSPKLAPRWLQAVAGMAELAHGPAAVWIARELLRDPRRVDPDRLRLLGLWAWFSTQPATLAHTLIDRPWTPNMGIDAALAAANEWRLLIALQVSLGAQPIADMWLQPARVAGYDFVPLSSTADIAEEAEAMQNCLRGYGNSLAHNRLRLWSVRRDGQRIGTLKIATSAGDPLLNITELRGVRNTAASREVSWAARQWLHMHDLPRIDVEYRKPGAASLDGPTWRAIWRPYWLAKRRMPHWLPIGARRAALYNL</sequence>
<dbReference type="EMBL" id="CAADFC020000032">
    <property type="protein sequence ID" value="VIO78846.1"/>
    <property type="molecule type" value="Genomic_DNA"/>
</dbReference>
<protein>
    <submittedName>
        <fullName evidence="1">Uncharacterized protein</fullName>
    </submittedName>
</protein>
<dbReference type="Proteomes" id="UP000328092">
    <property type="component" value="Unassembled WGS sequence"/>
</dbReference>
<dbReference type="RefSeq" id="WP_139864078.1">
    <property type="nucleotide sequence ID" value="NZ_CAADFC020000032.1"/>
</dbReference>
<dbReference type="OrthoDB" id="7929743at2"/>
<evidence type="ECO:0000313" key="1">
    <source>
        <dbReference type="EMBL" id="VIO78846.1"/>
    </source>
</evidence>